<dbReference type="Proteomes" id="UP001595722">
    <property type="component" value="Unassembled WGS sequence"/>
</dbReference>
<name>A0ABV7VSE8_9GAMM</name>
<comment type="catalytic activity">
    <reaction evidence="15 17 19">
        <text>(6S)-NADHX + ADP = AMP + phosphate + NADH + H(+)</text>
        <dbReference type="Rhea" id="RHEA:32223"/>
        <dbReference type="ChEBI" id="CHEBI:15378"/>
        <dbReference type="ChEBI" id="CHEBI:43474"/>
        <dbReference type="ChEBI" id="CHEBI:57945"/>
        <dbReference type="ChEBI" id="CHEBI:64074"/>
        <dbReference type="ChEBI" id="CHEBI:456215"/>
        <dbReference type="ChEBI" id="CHEBI:456216"/>
        <dbReference type="EC" id="4.2.1.136"/>
    </reaction>
</comment>
<evidence type="ECO:0000256" key="12">
    <source>
        <dbReference type="ARBA" id="ARBA00023239"/>
    </source>
</evidence>
<evidence type="ECO:0000313" key="23">
    <source>
        <dbReference type="Proteomes" id="UP001595722"/>
    </source>
</evidence>
<feature type="binding site" evidence="18">
    <location>
        <begin position="142"/>
        <end position="148"/>
    </location>
    <ligand>
        <name>(6S)-NADPHX</name>
        <dbReference type="ChEBI" id="CHEBI:64076"/>
    </ligand>
</feature>
<feature type="binding site" evidence="17">
    <location>
        <position position="453"/>
    </location>
    <ligand>
        <name>AMP</name>
        <dbReference type="ChEBI" id="CHEBI:456215"/>
    </ligand>
</feature>
<comment type="subunit">
    <text evidence="17">Homotetramer.</text>
</comment>
<keyword evidence="11 18" id="KW-0413">Isomerase</keyword>
<evidence type="ECO:0000256" key="9">
    <source>
        <dbReference type="ARBA" id="ARBA00022958"/>
    </source>
</evidence>
<keyword evidence="5 18" id="KW-0479">Metal-binding</keyword>
<evidence type="ECO:0000256" key="17">
    <source>
        <dbReference type="HAMAP-Rule" id="MF_01965"/>
    </source>
</evidence>
<keyword evidence="10 17" id="KW-0520">NAD</keyword>
<evidence type="ECO:0000256" key="15">
    <source>
        <dbReference type="ARBA" id="ARBA00048238"/>
    </source>
</evidence>
<feature type="binding site" evidence="17">
    <location>
        <position position="337"/>
    </location>
    <ligand>
        <name>(6S)-NADPHX</name>
        <dbReference type="ChEBI" id="CHEBI:64076"/>
    </ligand>
</feature>
<comment type="function">
    <text evidence="18">Catalyzes the epimerization of the S- and R-forms of NAD(P)HX, a damaged form of NAD(P)H that is a result of enzymatic or heat-dependent hydration. This is a prerequisite for the S-specific NAD(P)H-hydrate dehydratase to allow the repair of both epimers of NAD(P)HX.</text>
</comment>
<dbReference type="Gene3D" id="3.40.50.10260">
    <property type="entry name" value="YjeF N-terminal domain"/>
    <property type="match status" value="1"/>
</dbReference>
<dbReference type="RefSeq" id="WP_376866442.1">
    <property type="nucleotide sequence ID" value="NZ_JBHRYB010000008.1"/>
</dbReference>
<evidence type="ECO:0000259" key="21">
    <source>
        <dbReference type="PROSITE" id="PS51385"/>
    </source>
</evidence>
<evidence type="ECO:0000256" key="19">
    <source>
        <dbReference type="PIRNR" id="PIRNR017184"/>
    </source>
</evidence>
<comment type="similarity">
    <text evidence="17">Belongs to the NnrD/CARKD family.</text>
</comment>
<evidence type="ECO:0000256" key="4">
    <source>
        <dbReference type="ARBA" id="ARBA00009524"/>
    </source>
</evidence>
<feature type="binding site" evidence="17">
    <location>
        <position position="276"/>
    </location>
    <ligand>
        <name>(6S)-NADPHX</name>
        <dbReference type="ChEBI" id="CHEBI:64076"/>
    </ligand>
</feature>
<evidence type="ECO:0000256" key="11">
    <source>
        <dbReference type="ARBA" id="ARBA00023235"/>
    </source>
</evidence>
<dbReference type="NCBIfam" id="TIGR00196">
    <property type="entry name" value="yjeF_cterm"/>
    <property type="match status" value="1"/>
</dbReference>
<dbReference type="SUPFAM" id="SSF53613">
    <property type="entry name" value="Ribokinase-like"/>
    <property type="match status" value="1"/>
</dbReference>
<accession>A0ABV7VSE8</accession>
<feature type="binding site" evidence="18">
    <location>
        <position position="75"/>
    </location>
    <ligand>
        <name>K(+)</name>
        <dbReference type="ChEBI" id="CHEBI:29103"/>
    </ligand>
</feature>
<keyword evidence="6 17" id="KW-0547">Nucleotide-binding</keyword>
<feature type="domain" description="YjeF C-terminal" evidence="20">
    <location>
        <begin position="241"/>
        <end position="511"/>
    </location>
</feature>
<evidence type="ECO:0000313" key="22">
    <source>
        <dbReference type="EMBL" id="MFC3680471.1"/>
    </source>
</evidence>
<comment type="function">
    <text evidence="17">Catalyzes the dehydration of the S-form of NAD(P)HX at the expense of ADP, which is converted to AMP. Together with NAD(P)HX epimerase, which catalyzes the epimerization of the S- and R-forms, the enzyme allows the repair of both epimers of NAD(P)HX, a damaged form of NAD(P)H that is a result of enzymatic or heat-dependent hydration.</text>
</comment>
<comment type="caution">
    <text evidence="22">The sequence shown here is derived from an EMBL/GenBank/DDBJ whole genome shotgun (WGS) entry which is preliminary data.</text>
</comment>
<feature type="binding site" evidence="17">
    <location>
        <position position="387"/>
    </location>
    <ligand>
        <name>(6S)-NADPHX</name>
        <dbReference type="ChEBI" id="CHEBI:64076"/>
    </ligand>
</feature>
<dbReference type="InterPro" id="IPR030677">
    <property type="entry name" value="Nnr"/>
</dbReference>
<dbReference type="PROSITE" id="PS51383">
    <property type="entry name" value="YJEF_C_3"/>
    <property type="match status" value="1"/>
</dbReference>
<keyword evidence="8 17" id="KW-0521">NADP</keyword>
<feature type="binding site" evidence="17">
    <location>
        <position position="454"/>
    </location>
    <ligand>
        <name>(6S)-NADPHX</name>
        <dbReference type="ChEBI" id="CHEBI:64076"/>
    </ligand>
</feature>
<dbReference type="PROSITE" id="PS01050">
    <property type="entry name" value="YJEF_C_2"/>
    <property type="match status" value="1"/>
</dbReference>
<evidence type="ECO:0000256" key="1">
    <source>
        <dbReference type="ARBA" id="ARBA00000013"/>
    </source>
</evidence>
<dbReference type="HAMAP" id="MF_01965">
    <property type="entry name" value="NADHX_dehydratase"/>
    <property type="match status" value="1"/>
</dbReference>
<dbReference type="EMBL" id="JBHRYB010000008">
    <property type="protein sequence ID" value="MFC3680471.1"/>
    <property type="molecule type" value="Genomic_DNA"/>
</dbReference>
<dbReference type="Gene3D" id="3.40.1190.20">
    <property type="match status" value="1"/>
</dbReference>
<dbReference type="Pfam" id="PF01256">
    <property type="entry name" value="Carb_kinase"/>
    <property type="match status" value="1"/>
</dbReference>
<evidence type="ECO:0000256" key="10">
    <source>
        <dbReference type="ARBA" id="ARBA00023027"/>
    </source>
</evidence>
<comment type="similarity">
    <text evidence="3 19">In the N-terminal section; belongs to the NnrE/AIBP family.</text>
</comment>
<evidence type="ECO:0000256" key="18">
    <source>
        <dbReference type="HAMAP-Rule" id="MF_01966"/>
    </source>
</evidence>
<evidence type="ECO:0000256" key="13">
    <source>
        <dbReference type="ARBA" id="ARBA00023268"/>
    </source>
</evidence>
<keyword evidence="13" id="KW-0511">Multifunctional enzyme</keyword>
<evidence type="ECO:0000256" key="6">
    <source>
        <dbReference type="ARBA" id="ARBA00022741"/>
    </source>
</evidence>
<organism evidence="22 23">
    <name type="scientific">Bacterioplanoides pacificum</name>
    <dbReference type="NCBI Taxonomy" id="1171596"/>
    <lineage>
        <taxon>Bacteria</taxon>
        <taxon>Pseudomonadati</taxon>
        <taxon>Pseudomonadota</taxon>
        <taxon>Gammaproteobacteria</taxon>
        <taxon>Oceanospirillales</taxon>
        <taxon>Oceanospirillaceae</taxon>
        <taxon>Bacterioplanoides</taxon>
    </lineage>
</organism>
<proteinExistence type="inferred from homology"/>
<feature type="binding site" evidence="18">
    <location>
        <position position="153"/>
    </location>
    <ligand>
        <name>(6S)-NADPHX</name>
        <dbReference type="ChEBI" id="CHEBI:64076"/>
    </ligand>
</feature>
<evidence type="ECO:0000256" key="2">
    <source>
        <dbReference type="ARBA" id="ARBA00000909"/>
    </source>
</evidence>
<sequence>MNRPYSAKDHLPGELYSAAQVRELDTLAITQIQDDGGDTCGFELMCRAAEAAFACLLERWPEEGSVCVFAGPGNNGGDAYVLAALACHHGLDVVFYTLGDHSGLSAAASRAREMALEAGVEPQVFRGELVYEGQVIVDGLLGTGLNKAVQGDYASAIAAMNAHFADVLALDLPSGLSADTGCILGCAVQASLTVTFIGVKQGLLTADGPDICGEVAFASLSVDPLLFHQLSASCERISWDRLERLNQRLNPRRGNSHKGEFGHVMVVGGDHGMGGAVAMAVEAAGRCGAGLIRCATRTEHVAPILVRRPEAMVRAVESGLELQPLLAHSHVIACGPGLGQSSWSELLLQQVLNASTPLVLDADGLNLLASPGWRRDFSERPVIMTPHPGEAARLLGCDIASVQADRFNSARQLAAQYQAVVVLKGQGSLIAAPDGRLALCTDGNPGMACGGMGDVLTGVLAALLAQGLSPWQAARYGVCVHSGAADLAAREQGQRGLLATDLMPYLWELMN</sequence>
<dbReference type="HAMAP" id="MF_01966">
    <property type="entry name" value="NADHX_epimerase"/>
    <property type="match status" value="1"/>
</dbReference>
<comment type="cofactor">
    <cofactor evidence="17">
        <name>Mg(2+)</name>
        <dbReference type="ChEBI" id="CHEBI:18420"/>
    </cofactor>
</comment>
<dbReference type="InterPro" id="IPR036652">
    <property type="entry name" value="YjeF_N_dom_sf"/>
</dbReference>
<comment type="catalytic activity">
    <reaction evidence="16 17 19">
        <text>(6S)-NADPHX + ADP = AMP + phosphate + NADPH + H(+)</text>
        <dbReference type="Rhea" id="RHEA:32235"/>
        <dbReference type="ChEBI" id="CHEBI:15378"/>
        <dbReference type="ChEBI" id="CHEBI:43474"/>
        <dbReference type="ChEBI" id="CHEBI:57783"/>
        <dbReference type="ChEBI" id="CHEBI:64076"/>
        <dbReference type="ChEBI" id="CHEBI:456215"/>
        <dbReference type="ChEBI" id="CHEBI:456216"/>
        <dbReference type="EC" id="4.2.1.136"/>
    </reaction>
</comment>
<feature type="binding site" evidence="18">
    <location>
        <position position="171"/>
    </location>
    <ligand>
        <name>(6S)-NADPHX</name>
        <dbReference type="ChEBI" id="CHEBI:64076"/>
    </ligand>
</feature>
<evidence type="ECO:0000256" key="5">
    <source>
        <dbReference type="ARBA" id="ARBA00022723"/>
    </source>
</evidence>
<dbReference type="NCBIfam" id="TIGR00197">
    <property type="entry name" value="yjeF_nterm"/>
    <property type="match status" value="1"/>
</dbReference>
<comment type="catalytic activity">
    <reaction evidence="2 18 19">
        <text>(6R)-NADPHX = (6S)-NADPHX</text>
        <dbReference type="Rhea" id="RHEA:32227"/>
        <dbReference type="ChEBI" id="CHEBI:64076"/>
        <dbReference type="ChEBI" id="CHEBI:64077"/>
        <dbReference type="EC" id="5.1.99.6"/>
    </reaction>
</comment>
<dbReference type="EC" id="4.2.1.136" evidence="19"/>
<dbReference type="InterPro" id="IPR017953">
    <property type="entry name" value="Carbohydrate_kinase_pred_CS"/>
</dbReference>
<dbReference type="InterPro" id="IPR029056">
    <property type="entry name" value="Ribokinase-like"/>
</dbReference>
<comment type="similarity">
    <text evidence="4 19">In the C-terminal section; belongs to the NnrD/CARKD family.</text>
</comment>
<comment type="similarity">
    <text evidence="18">Belongs to the NnrE/AIBP family.</text>
</comment>
<feature type="binding site" evidence="18">
    <location>
        <begin position="74"/>
        <end position="78"/>
    </location>
    <ligand>
        <name>(6S)-NADPHX</name>
        <dbReference type="ChEBI" id="CHEBI:64076"/>
    </ligand>
</feature>
<feature type="binding site" evidence="18">
    <location>
        <position position="174"/>
    </location>
    <ligand>
        <name>K(+)</name>
        <dbReference type="ChEBI" id="CHEBI:29103"/>
    </ligand>
</feature>
<evidence type="ECO:0000256" key="7">
    <source>
        <dbReference type="ARBA" id="ARBA00022840"/>
    </source>
</evidence>
<keyword evidence="7 17" id="KW-0067">ATP-binding</keyword>
<gene>
    <name evidence="17" type="primary">nnrD</name>
    <name evidence="18" type="synonym">nnrE</name>
    <name evidence="22" type="ORF">ACFOMG_10225</name>
</gene>
<protein>
    <recommendedName>
        <fullName evidence="19">Bifunctional NAD(P)H-hydrate repair enzyme</fullName>
    </recommendedName>
    <alternativeName>
        <fullName evidence="19">Nicotinamide nucleotide repair protein</fullName>
    </alternativeName>
    <domain>
        <recommendedName>
            <fullName evidence="19">ADP-dependent (S)-NAD(P)H-hydrate dehydratase</fullName>
            <ecNumber evidence="19">4.2.1.136</ecNumber>
        </recommendedName>
        <alternativeName>
            <fullName evidence="19">ADP-dependent NAD(P)HX dehydratase</fullName>
        </alternativeName>
    </domain>
    <domain>
        <recommendedName>
            <fullName evidence="19">NAD(P)H-hydrate epimerase</fullName>
            <ecNumber evidence="19">5.1.99.6</ecNumber>
        </recommendedName>
    </domain>
</protein>
<dbReference type="PROSITE" id="PS51385">
    <property type="entry name" value="YJEF_N"/>
    <property type="match status" value="1"/>
</dbReference>
<evidence type="ECO:0000259" key="20">
    <source>
        <dbReference type="PROSITE" id="PS51383"/>
    </source>
</evidence>
<dbReference type="CDD" id="cd01171">
    <property type="entry name" value="YXKO-related"/>
    <property type="match status" value="1"/>
</dbReference>
<dbReference type="InterPro" id="IPR000631">
    <property type="entry name" value="CARKD"/>
</dbReference>
<evidence type="ECO:0000256" key="16">
    <source>
        <dbReference type="ARBA" id="ARBA00049209"/>
    </source>
</evidence>
<reference evidence="23" key="1">
    <citation type="journal article" date="2019" name="Int. J. Syst. Evol. Microbiol.">
        <title>The Global Catalogue of Microorganisms (GCM) 10K type strain sequencing project: providing services to taxonomists for standard genome sequencing and annotation.</title>
        <authorList>
            <consortium name="The Broad Institute Genomics Platform"/>
            <consortium name="The Broad Institute Genome Sequencing Center for Infectious Disease"/>
            <person name="Wu L."/>
            <person name="Ma J."/>
        </authorList>
    </citation>
    <scope>NUCLEOTIDE SEQUENCE [LARGE SCALE GENOMIC DNA]</scope>
    <source>
        <strain evidence="23">KCTC 42424</strain>
    </source>
</reference>
<comment type="function">
    <text evidence="14 19">Bifunctional enzyme that catalyzes the epimerization of the S- and R-forms of NAD(P)HX and the dehydration of the S-form of NAD(P)HX at the expense of ADP, which is converted to AMP. This allows the repair of both epimers of NAD(P)HX, a damaged form of NAD(P)H that is a result of enzymatic or heat-dependent hydration.</text>
</comment>
<dbReference type="PANTHER" id="PTHR12592:SF0">
    <property type="entry name" value="ATP-DEPENDENT (S)-NAD(P)H-HYDRATE DEHYDRATASE"/>
    <property type="match status" value="1"/>
</dbReference>
<feature type="binding site" evidence="17">
    <location>
        <begin position="424"/>
        <end position="428"/>
    </location>
    <ligand>
        <name>AMP</name>
        <dbReference type="ChEBI" id="CHEBI:456215"/>
    </ligand>
</feature>
<dbReference type="SUPFAM" id="SSF64153">
    <property type="entry name" value="YjeF N-terminal domain-like"/>
    <property type="match status" value="1"/>
</dbReference>
<dbReference type="PANTHER" id="PTHR12592">
    <property type="entry name" value="ATP-DEPENDENT (S)-NAD(P)H-HYDRATE DEHYDRATASE FAMILY MEMBER"/>
    <property type="match status" value="1"/>
</dbReference>
<dbReference type="Pfam" id="PF03853">
    <property type="entry name" value="YjeF_N"/>
    <property type="match status" value="1"/>
</dbReference>
<evidence type="ECO:0000256" key="14">
    <source>
        <dbReference type="ARBA" id="ARBA00025153"/>
    </source>
</evidence>
<evidence type="ECO:0000256" key="8">
    <source>
        <dbReference type="ARBA" id="ARBA00022857"/>
    </source>
</evidence>
<feature type="domain" description="YjeF N-terminal" evidence="21">
    <location>
        <begin position="21"/>
        <end position="228"/>
    </location>
</feature>
<feature type="binding site" evidence="18">
    <location>
        <position position="138"/>
    </location>
    <ligand>
        <name>K(+)</name>
        <dbReference type="ChEBI" id="CHEBI:29103"/>
    </ligand>
</feature>
<comment type="cofactor">
    <cofactor evidence="18 19">
        <name>K(+)</name>
        <dbReference type="ChEBI" id="CHEBI:29103"/>
    </cofactor>
    <text evidence="18 19">Binds 1 potassium ion per subunit.</text>
</comment>
<dbReference type="PIRSF" id="PIRSF017184">
    <property type="entry name" value="Nnr"/>
    <property type="match status" value="1"/>
</dbReference>
<evidence type="ECO:0000256" key="3">
    <source>
        <dbReference type="ARBA" id="ARBA00006001"/>
    </source>
</evidence>
<keyword evidence="23" id="KW-1185">Reference proteome</keyword>
<keyword evidence="12 17" id="KW-0456">Lyase</keyword>
<comment type="catalytic activity">
    <reaction evidence="1 18 19">
        <text>(6R)-NADHX = (6S)-NADHX</text>
        <dbReference type="Rhea" id="RHEA:32215"/>
        <dbReference type="ChEBI" id="CHEBI:64074"/>
        <dbReference type="ChEBI" id="CHEBI:64075"/>
        <dbReference type="EC" id="5.1.99.6"/>
    </reaction>
</comment>
<dbReference type="EC" id="5.1.99.6" evidence="19"/>
<dbReference type="InterPro" id="IPR004443">
    <property type="entry name" value="YjeF_N_dom"/>
</dbReference>
<keyword evidence="9 18" id="KW-0630">Potassium</keyword>